<dbReference type="EMBL" id="CAMXCT010003520">
    <property type="protein sequence ID" value="CAI4004882.1"/>
    <property type="molecule type" value="Genomic_DNA"/>
</dbReference>
<dbReference type="EMBL" id="CAMXCT020003520">
    <property type="protein sequence ID" value="CAL1158257.1"/>
    <property type="molecule type" value="Genomic_DNA"/>
</dbReference>
<dbReference type="OrthoDB" id="8892477at2759"/>
<dbReference type="GO" id="GO:0015074">
    <property type="term" value="P:DNA integration"/>
    <property type="evidence" value="ECO:0007669"/>
    <property type="project" value="InterPro"/>
</dbReference>
<comment type="caution">
    <text evidence="2">The sequence shown here is derived from an EMBL/GenBank/DDBJ whole genome shotgun (WGS) entry which is preliminary data.</text>
</comment>
<dbReference type="InterPro" id="IPR036397">
    <property type="entry name" value="RNaseH_sf"/>
</dbReference>
<sequence length="595" mass="66964">MTDLPSESLKTKQALLAKQGNPKWSSVAMGRQQSTVDAKKKLSFLEAAHRDLEHQGARDGIVSALQSSGVAWPNCKLDAQFFVERCQVCRQNTCRDLQQPRPRHLPVPGQAGDVVGWDLKTMTPVSGGKWNLLLACDFTSGRAWSWDLNFKGATLQAVQDIMIKFYTDVDLPVASWTDNAGAFRNIISAAIEATLGVRARTIPPGRPQSNGLVECRNKIFDASCGGQRARLAAATIAYNQKNTAVGLPPETIWRLLRPQESRWRNMHLKNAMEKPSALTEEEWVAYLDAKQYDKESLEEKAKSLHQLIQPLRNAISSKKLRQRMKSQLKWIRKRPNKTAMPLVAGDMVLSRNTQYVAKSGPRKFETTQEGVETFEVLQCRQGFAKVKNLRTGQVSWKHEANLKLWPRSMPPDDAYFPTPLKGPGAPCKRPAPAFEVIAAEGDGACLFRCFSMALQARAGVPAKAIVDSTESAMKLREEILRHMELSLQRMDGDSMALLQEQIRLEMWDDPGWMEGPGKAAWNWKNYFQYMRHPRAYGTAAHIGAFSESKGIAVVIYENGHKIWTTNDSNNPIVLQKTGLRYNLLLLRRLRRKTRL</sequence>
<dbReference type="InterPro" id="IPR001584">
    <property type="entry name" value="Integrase_cat-core"/>
</dbReference>
<protein>
    <submittedName>
        <fullName evidence="3">Integrase catalytic domain-containing protein</fullName>
    </submittedName>
</protein>
<dbReference type="InterPro" id="IPR050951">
    <property type="entry name" value="Retrovirus_Pol_polyprotein"/>
</dbReference>
<dbReference type="Gene3D" id="3.90.70.80">
    <property type="match status" value="1"/>
</dbReference>
<evidence type="ECO:0000313" key="2">
    <source>
        <dbReference type="EMBL" id="CAI4004882.1"/>
    </source>
</evidence>
<dbReference type="SUPFAM" id="SSF54001">
    <property type="entry name" value="Cysteine proteinases"/>
    <property type="match status" value="1"/>
</dbReference>
<accession>A0A9P1D867</accession>
<gene>
    <name evidence="2" type="ORF">C1SCF055_LOCUS30651</name>
</gene>
<keyword evidence="4" id="KW-1185">Reference proteome</keyword>
<dbReference type="EMBL" id="CAMXCT030003520">
    <property type="protein sequence ID" value="CAL4792194.1"/>
    <property type="molecule type" value="Genomic_DNA"/>
</dbReference>
<dbReference type="AlphaFoldDB" id="A0A9P1D867"/>
<evidence type="ECO:0000259" key="1">
    <source>
        <dbReference type="PROSITE" id="PS50994"/>
    </source>
</evidence>
<dbReference type="PANTHER" id="PTHR37984:SF5">
    <property type="entry name" value="PROTEIN NYNRIN-LIKE"/>
    <property type="match status" value="1"/>
</dbReference>
<dbReference type="GO" id="GO:0003676">
    <property type="term" value="F:nucleic acid binding"/>
    <property type="evidence" value="ECO:0007669"/>
    <property type="project" value="InterPro"/>
</dbReference>
<dbReference type="Gene3D" id="3.30.420.10">
    <property type="entry name" value="Ribonuclease H-like superfamily/Ribonuclease H"/>
    <property type="match status" value="1"/>
</dbReference>
<feature type="domain" description="Integrase catalytic" evidence="1">
    <location>
        <begin position="98"/>
        <end position="222"/>
    </location>
</feature>
<dbReference type="PROSITE" id="PS50994">
    <property type="entry name" value="INTEGRASE"/>
    <property type="match status" value="1"/>
</dbReference>
<dbReference type="Proteomes" id="UP001152797">
    <property type="component" value="Unassembled WGS sequence"/>
</dbReference>
<name>A0A9P1D867_9DINO</name>
<dbReference type="Gene3D" id="1.10.340.70">
    <property type="match status" value="1"/>
</dbReference>
<proteinExistence type="predicted"/>
<reference evidence="2" key="1">
    <citation type="submission" date="2022-10" db="EMBL/GenBank/DDBJ databases">
        <authorList>
            <person name="Chen Y."/>
            <person name="Dougan E. K."/>
            <person name="Chan C."/>
            <person name="Rhodes N."/>
            <person name="Thang M."/>
        </authorList>
    </citation>
    <scope>NUCLEOTIDE SEQUENCE</scope>
</reference>
<organism evidence="2">
    <name type="scientific">Cladocopium goreaui</name>
    <dbReference type="NCBI Taxonomy" id="2562237"/>
    <lineage>
        <taxon>Eukaryota</taxon>
        <taxon>Sar</taxon>
        <taxon>Alveolata</taxon>
        <taxon>Dinophyceae</taxon>
        <taxon>Suessiales</taxon>
        <taxon>Symbiodiniaceae</taxon>
        <taxon>Cladocopium</taxon>
    </lineage>
</organism>
<dbReference type="InterPro" id="IPR038765">
    <property type="entry name" value="Papain-like_cys_pep_sf"/>
</dbReference>
<evidence type="ECO:0000313" key="4">
    <source>
        <dbReference type="Proteomes" id="UP001152797"/>
    </source>
</evidence>
<dbReference type="SUPFAM" id="SSF53098">
    <property type="entry name" value="Ribonuclease H-like"/>
    <property type="match status" value="1"/>
</dbReference>
<reference evidence="3 4" key="2">
    <citation type="submission" date="2024-05" db="EMBL/GenBank/DDBJ databases">
        <authorList>
            <person name="Chen Y."/>
            <person name="Shah S."/>
            <person name="Dougan E. K."/>
            <person name="Thang M."/>
            <person name="Chan C."/>
        </authorList>
    </citation>
    <scope>NUCLEOTIDE SEQUENCE [LARGE SCALE GENOMIC DNA]</scope>
</reference>
<dbReference type="PANTHER" id="PTHR37984">
    <property type="entry name" value="PROTEIN CBG26694"/>
    <property type="match status" value="1"/>
</dbReference>
<evidence type="ECO:0000313" key="3">
    <source>
        <dbReference type="EMBL" id="CAL4792194.1"/>
    </source>
</evidence>
<dbReference type="InterPro" id="IPR012337">
    <property type="entry name" value="RNaseH-like_sf"/>
</dbReference>